<dbReference type="GO" id="GO:0000271">
    <property type="term" value="P:polysaccharide biosynthetic process"/>
    <property type="evidence" value="ECO:0007669"/>
    <property type="project" value="TreeGrafter"/>
</dbReference>
<dbReference type="InterPro" id="IPR002656">
    <property type="entry name" value="Acyl_transf_3_dom"/>
</dbReference>
<dbReference type="RefSeq" id="WP_180952875.1">
    <property type="nucleotide sequence ID" value="NZ_AP023326.1"/>
</dbReference>
<feature type="transmembrane region" description="Helical" evidence="2">
    <location>
        <begin position="116"/>
        <end position="133"/>
    </location>
</feature>
<evidence type="ECO:0000259" key="3">
    <source>
        <dbReference type="Pfam" id="PF01757"/>
    </source>
</evidence>
<feature type="transmembrane region" description="Helical" evidence="2">
    <location>
        <begin position="316"/>
        <end position="335"/>
    </location>
</feature>
<proteinExistence type="predicted"/>
<keyword evidence="2" id="KW-0472">Membrane</keyword>
<protein>
    <submittedName>
        <fullName evidence="4">Acyltransferase</fullName>
    </submittedName>
</protein>
<keyword evidence="4" id="KW-0808">Transferase</keyword>
<feature type="transmembrane region" description="Helical" evidence="2">
    <location>
        <begin position="12"/>
        <end position="30"/>
    </location>
</feature>
<accession>A0A6S6PLR4</accession>
<dbReference type="Pfam" id="PF01757">
    <property type="entry name" value="Acyl_transf_3"/>
    <property type="match status" value="1"/>
</dbReference>
<dbReference type="GO" id="GO:0016020">
    <property type="term" value="C:membrane"/>
    <property type="evidence" value="ECO:0007669"/>
    <property type="project" value="TreeGrafter"/>
</dbReference>
<feature type="domain" description="Acyltransferase 3" evidence="3">
    <location>
        <begin position="5"/>
        <end position="332"/>
    </location>
</feature>
<feature type="transmembrane region" description="Helical" evidence="2">
    <location>
        <begin position="285"/>
        <end position="304"/>
    </location>
</feature>
<feature type="transmembrane region" description="Helical" evidence="2">
    <location>
        <begin position="82"/>
        <end position="104"/>
    </location>
</feature>
<feature type="transmembrane region" description="Helical" evidence="2">
    <location>
        <begin position="191"/>
        <end position="209"/>
    </location>
</feature>
<name>A0A6S6PLR4_ACEAC</name>
<dbReference type="GO" id="GO:0016747">
    <property type="term" value="F:acyltransferase activity, transferring groups other than amino-acyl groups"/>
    <property type="evidence" value="ECO:0007669"/>
    <property type="project" value="InterPro"/>
</dbReference>
<evidence type="ECO:0000256" key="2">
    <source>
        <dbReference type="SAM" id="Phobius"/>
    </source>
</evidence>
<dbReference type="AlphaFoldDB" id="A0A6S6PLR4"/>
<evidence type="ECO:0000256" key="1">
    <source>
        <dbReference type="SAM" id="MobiDB-lite"/>
    </source>
</evidence>
<organism evidence="4 5">
    <name type="scientific">Acetobacter aceti</name>
    <dbReference type="NCBI Taxonomy" id="435"/>
    <lineage>
        <taxon>Bacteria</taxon>
        <taxon>Pseudomonadati</taxon>
        <taxon>Pseudomonadota</taxon>
        <taxon>Alphaproteobacteria</taxon>
        <taxon>Acetobacterales</taxon>
        <taxon>Acetobacteraceae</taxon>
        <taxon>Acetobacter</taxon>
        <taxon>Acetobacter subgen. Acetobacter</taxon>
    </lineage>
</organism>
<keyword evidence="4" id="KW-0012">Acyltransferase</keyword>
<dbReference type="InterPro" id="IPR050879">
    <property type="entry name" value="Acyltransferase_3"/>
</dbReference>
<dbReference type="Proteomes" id="UP000515220">
    <property type="component" value="Chromosome"/>
</dbReference>
<feature type="region of interest" description="Disordered" evidence="1">
    <location>
        <begin position="360"/>
        <end position="380"/>
    </location>
</feature>
<keyword evidence="2" id="KW-0812">Transmembrane</keyword>
<feature type="transmembrane region" description="Helical" evidence="2">
    <location>
        <begin position="36"/>
        <end position="56"/>
    </location>
</feature>
<sequence>MKRIRGLEGIRGLLALAVAYQHTFGLMIGWQSGRSLITNAPFAVDVFFALSAYVLIKSYDEKYSCVNIREAVNFYWSRFLRLYPLHFVMLSVVVGIFYGMAHGVPPYFSNNVKRDLISNYLMIQSLVTSKSFSINLPSWSISLEFYLGSLVVLLAVFCRPLFYAVFVFFLFVAEWHGFRVAGNKDPVFHGISTGMFRLLLSMGIMVLVMDVVKRLPVREDVAEALCTFGIFTIAVSTICLPPPFHPVPIYLVSVLFTTVAIAFMDKAAFVDKVMGNPIFFMLGKLSYSIYLVHFPVCMFLVYLFHIDQSYDAGNWIVHFSILMTLLVSCLTYEFVEKPFILMGRKVRLFGKADQQSRCHMRSRQSPDTCRRQNSPSGTHR</sequence>
<gene>
    <name evidence="4" type="ORF">AAJCM20276_28970</name>
</gene>
<evidence type="ECO:0000313" key="5">
    <source>
        <dbReference type="Proteomes" id="UP000515220"/>
    </source>
</evidence>
<evidence type="ECO:0000313" key="4">
    <source>
        <dbReference type="EMBL" id="BCI68273.1"/>
    </source>
</evidence>
<dbReference type="PANTHER" id="PTHR23028:SF53">
    <property type="entry name" value="ACYL_TRANSF_3 DOMAIN-CONTAINING PROTEIN"/>
    <property type="match status" value="1"/>
</dbReference>
<feature type="transmembrane region" description="Helical" evidence="2">
    <location>
        <begin position="247"/>
        <end position="264"/>
    </location>
</feature>
<feature type="transmembrane region" description="Helical" evidence="2">
    <location>
        <begin position="221"/>
        <end position="241"/>
    </location>
</feature>
<reference evidence="4 5" key="1">
    <citation type="submission" date="2020-07" db="EMBL/GenBank/DDBJ databases">
        <title>Complete Genome Sequence of an acetic acid bacterium, Acetobacter aceti JCM20276.</title>
        <authorList>
            <person name="Hirose Y."/>
            <person name="Mihara H."/>
        </authorList>
    </citation>
    <scope>NUCLEOTIDE SEQUENCE [LARGE SCALE GENOMIC DNA]</scope>
    <source>
        <strain evidence="4 5">JCM20276</strain>
    </source>
</reference>
<dbReference type="EMBL" id="AP023326">
    <property type="protein sequence ID" value="BCI68273.1"/>
    <property type="molecule type" value="Genomic_DNA"/>
</dbReference>
<keyword evidence="2" id="KW-1133">Transmembrane helix</keyword>
<feature type="transmembrane region" description="Helical" evidence="2">
    <location>
        <begin position="145"/>
        <end position="171"/>
    </location>
</feature>
<dbReference type="PANTHER" id="PTHR23028">
    <property type="entry name" value="ACETYLTRANSFERASE"/>
    <property type="match status" value="1"/>
</dbReference>